<dbReference type="InterPro" id="IPR011059">
    <property type="entry name" value="Metal-dep_hydrolase_composite"/>
</dbReference>
<dbReference type="AlphaFoldDB" id="A0A919YL10"/>
<dbReference type="RefSeq" id="WP_212981299.1">
    <property type="nucleotide sequence ID" value="NZ_AP025343.1"/>
</dbReference>
<evidence type="ECO:0000259" key="1">
    <source>
        <dbReference type="Pfam" id="PF01979"/>
    </source>
</evidence>
<proteinExistence type="predicted"/>
<name>A0A919YL10_9BACL</name>
<dbReference type="Pfam" id="PF01979">
    <property type="entry name" value="Amidohydro_1"/>
    <property type="match status" value="1"/>
</dbReference>
<gene>
    <name evidence="2" type="primary">phnM</name>
    <name evidence="2" type="ORF">J34TS1_60530</name>
</gene>
<keyword evidence="3" id="KW-1185">Reference proteome</keyword>
<dbReference type="NCBIfam" id="TIGR02318">
    <property type="entry name" value="phosphono_phnM"/>
    <property type="match status" value="1"/>
</dbReference>
<dbReference type="GO" id="GO:0019700">
    <property type="term" value="P:organic phosphonate catabolic process"/>
    <property type="evidence" value="ECO:0007669"/>
    <property type="project" value="InterPro"/>
</dbReference>
<dbReference type="InterPro" id="IPR006680">
    <property type="entry name" value="Amidohydro-rel"/>
</dbReference>
<reference evidence="2 3" key="1">
    <citation type="submission" date="2021-03" db="EMBL/GenBank/DDBJ databases">
        <title>Antimicrobial resistance genes in bacteria isolated from Japanese honey, and their potential for conferring macrolide and lincosamide resistance in the American foulbrood pathogen Paenibacillus larvae.</title>
        <authorList>
            <person name="Okamoto M."/>
            <person name="Kumagai M."/>
            <person name="Kanamori H."/>
            <person name="Takamatsu D."/>
        </authorList>
    </citation>
    <scope>NUCLEOTIDE SEQUENCE [LARGE SCALE GENOMIC DNA]</scope>
    <source>
        <strain evidence="2 3">J34TS1</strain>
    </source>
</reference>
<dbReference type="PANTHER" id="PTHR43135:SF3">
    <property type="entry name" value="ALPHA-D-RIBOSE 1-METHYLPHOSPHONATE 5-TRIPHOSPHATE DIPHOSPHATASE"/>
    <property type="match status" value="1"/>
</dbReference>
<comment type="caution">
    <text evidence="2">The sequence shown here is derived from an EMBL/GenBank/DDBJ whole genome shotgun (WGS) entry which is preliminary data.</text>
</comment>
<dbReference type="InterPro" id="IPR051781">
    <property type="entry name" value="Metallo-dep_Hydrolase"/>
</dbReference>
<dbReference type="NCBIfam" id="NF011990">
    <property type="entry name" value="PRK15446.2-6"/>
    <property type="match status" value="1"/>
</dbReference>
<dbReference type="GO" id="GO:0016810">
    <property type="term" value="F:hydrolase activity, acting on carbon-nitrogen (but not peptide) bonds"/>
    <property type="evidence" value="ECO:0007669"/>
    <property type="project" value="InterPro"/>
</dbReference>
<dbReference type="InterPro" id="IPR032466">
    <property type="entry name" value="Metal_Hydrolase"/>
</dbReference>
<dbReference type="SUPFAM" id="SSF51556">
    <property type="entry name" value="Metallo-dependent hydrolases"/>
    <property type="match status" value="1"/>
</dbReference>
<feature type="domain" description="Amidohydrolase-related" evidence="1">
    <location>
        <begin position="53"/>
        <end position="384"/>
    </location>
</feature>
<protein>
    <submittedName>
        <fullName evidence="2">Alpha-D-ribose 1-methylphosphonate 5-triphosphate diphosphatase</fullName>
    </submittedName>
</protein>
<dbReference type="NCBIfam" id="NF011984">
    <property type="entry name" value="PRK15446.1-5"/>
    <property type="match status" value="1"/>
</dbReference>
<dbReference type="EMBL" id="BORT01000048">
    <property type="protein sequence ID" value="GIO51288.1"/>
    <property type="molecule type" value="Genomic_DNA"/>
</dbReference>
<dbReference type="Gene3D" id="2.30.40.10">
    <property type="entry name" value="Urease, subunit C, domain 1"/>
    <property type="match status" value="2"/>
</dbReference>
<sequence>MYLITNGLIVTEETILDGYDILIQGDKIARISPRGEIKADGRTEVIDAGGGYLAPGFIDIHSDYIEHMAAPRPTSLMDFRLSLRETEKELITHGITTMFHSLSIYKSTEYKYRPIREPENVRRLLELIESSHTSKHLVRHRFHARFEIDNVVEVDNLKSYIAANKVHLVSFMDHTPGQGQYRDLEVYRATLRGYDDVTDEGIDELIRKHMSKEKLTAQGIREIAGMALEAGIAVASHDDDSLEKLDLVKGFGATISEFPITLEIARRAKEQGMYTVAGAPNVILGGSHSGNLSAAEAIREKCIDILCSDYYPASLLHAVFYLAERCGQDLADMFRLVTLHPARAVKMDHEIGSIRVGKKADLILIAMIEEDFPVITAVFVDGKLIQRTNYRDHERGNDVEEPADDRTFVEDVHFA</sequence>
<dbReference type="InterPro" id="IPR012696">
    <property type="entry name" value="PhnM"/>
</dbReference>
<dbReference type="Proteomes" id="UP000682811">
    <property type="component" value="Unassembled WGS sequence"/>
</dbReference>
<evidence type="ECO:0000313" key="3">
    <source>
        <dbReference type="Proteomes" id="UP000682811"/>
    </source>
</evidence>
<dbReference type="PANTHER" id="PTHR43135">
    <property type="entry name" value="ALPHA-D-RIBOSE 1-METHYLPHOSPHONATE 5-TRIPHOSPHATE DIPHOSPHATASE"/>
    <property type="match status" value="1"/>
</dbReference>
<dbReference type="NCBIfam" id="NF011987">
    <property type="entry name" value="PRK15446.2-3"/>
    <property type="match status" value="1"/>
</dbReference>
<dbReference type="PIRSF" id="PIRSF038971">
    <property type="entry name" value="PhnM"/>
    <property type="match status" value="1"/>
</dbReference>
<accession>A0A919YL10</accession>
<evidence type="ECO:0000313" key="2">
    <source>
        <dbReference type="EMBL" id="GIO51288.1"/>
    </source>
</evidence>
<dbReference type="SUPFAM" id="SSF51338">
    <property type="entry name" value="Composite domain of metallo-dependent hydrolases"/>
    <property type="match status" value="1"/>
</dbReference>
<organism evidence="2 3">
    <name type="scientific">Paenibacillus azoreducens</name>
    <dbReference type="NCBI Taxonomy" id="116718"/>
    <lineage>
        <taxon>Bacteria</taxon>
        <taxon>Bacillati</taxon>
        <taxon>Bacillota</taxon>
        <taxon>Bacilli</taxon>
        <taxon>Bacillales</taxon>
        <taxon>Paenibacillaceae</taxon>
        <taxon>Paenibacillus</taxon>
    </lineage>
</organism>